<proteinExistence type="inferred from homology"/>
<evidence type="ECO:0000259" key="5">
    <source>
        <dbReference type="Pfam" id="PF22725"/>
    </source>
</evidence>
<dbReference type="PATRIC" id="fig|1210046.3.peg.1001"/>
<dbReference type="Gene3D" id="3.40.50.720">
    <property type="entry name" value="NAD(P)-binding Rossmann-like Domain"/>
    <property type="match status" value="1"/>
</dbReference>
<keyword evidence="2" id="KW-0560">Oxidoreductase</keyword>
<dbReference type="GO" id="GO:0000166">
    <property type="term" value="F:nucleotide binding"/>
    <property type="evidence" value="ECO:0007669"/>
    <property type="project" value="InterPro"/>
</dbReference>
<evidence type="ECO:0000256" key="1">
    <source>
        <dbReference type="ARBA" id="ARBA00010928"/>
    </source>
</evidence>
<dbReference type="InterPro" id="IPR036291">
    <property type="entry name" value="NAD(P)-bd_dom_sf"/>
</dbReference>
<dbReference type="STRING" id="1210046.B277_05164"/>
<feature type="domain" description="GFO/IDH/MocA-like oxidoreductase" evidence="5">
    <location>
        <begin position="130"/>
        <end position="250"/>
    </location>
</feature>
<dbReference type="GO" id="GO:0016491">
    <property type="term" value="F:oxidoreductase activity"/>
    <property type="evidence" value="ECO:0007669"/>
    <property type="project" value="UniProtKB-KW"/>
</dbReference>
<organism evidence="6 8">
    <name type="scientific">Janibacter hoylei PVAS-1</name>
    <dbReference type="NCBI Taxonomy" id="1210046"/>
    <lineage>
        <taxon>Bacteria</taxon>
        <taxon>Bacillati</taxon>
        <taxon>Actinomycetota</taxon>
        <taxon>Actinomycetes</taxon>
        <taxon>Micrococcales</taxon>
        <taxon>Intrasporangiaceae</taxon>
        <taxon>Janibacter</taxon>
    </lineage>
</organism>
<accession>K1DZS4</accession>
<protein>
    <submittedName>
        <fullName evidence="6 7">Dehydrogenase</fullName>
    </submittedName>
</protein>
<dbReference type="InterPro" id="IPR000683">
    <property type="entry name" value="Gfo/Idh/MocA-like_OxRdtase_N"/>
</dbReference>
<dbReference type="EMBL" id="ALWX01000019">
    <property type="protein sequence ID" value="EKA61904.1"/>
    <property type="molecule type" value="Genomic_DNA"/>
</dbReference>
<dbReference type="Gene3D" id="3.30.360.10">
    <property type="entry name" value="Dihydrodipicolinate Reductase, domain 2"/>
    <property type="match status" value="1"/>
</dbReference>
<dbReference type="Pfam" id="PF22725">
    <property type="entry name" value="GFO_IDH_MocA_C3"/>
    <property type="match status" value="1"/>
</dbReference>
<dbReference type="PANTHER" id="PTHR42840:SF3">
    <property type="entry name" value="BINDING ROSSMANN FOLD OXIDOREDUCTASE, PUTATIVE (AFU_ORTHOLOGUE AFUA_2G10240)-RELATED"/>
    <property type="match status" value="1"/>
</dbReference>
<keyword evidence="9" id="KW-1185">Reference proteome</keyword>
<name>K1DZS4_9MICO</name>
<reference evidence="7" key="3">
    <citation type="submission" date="2017-11" db="EMBL/GenBank/DDBJ databases">
        <authorList>
            <person name="Seuylemezian A."/>
            <person name="Cooper K."/>
            <person name="Vaishampayan P."/>
        </authorList>
    </citation>
    <scope>NUCLEOTIDE SEQUENCE</scope>
    <source>
        <strain evidence="7">PVAS-1</strain>
    </source>
</reference>
<dbReference type="OrthoDB" id="256869at2"/>
<reference evidence="6 8" key="2">
    <citation type="journal article" date="2012" name="J. Bacteriol.">
        <title>Genome Sequence of Janibacter hoylei MTCC8307, Isolated from the Stratospheric Air.</title>
        <authorList>
            <person name="Pawar S.P."/>
            <person name="Dhotre D.P."/>
            <person name="Shetty S.A."/>
            <person name="Chowdhury S.P."/>
            <person name="Chaudhari B.L."/>
            <person name="Shouche Y.S."/>
        </authorList>
    </citation>
    <scope>NUCLEOTIDE SEQUENCE [LARGE SCALE GENOMIC DNA]</scope>
    <source>
        <strain evidence="6 8">PVAS-1</strain>
    </source>
</reference>
<dbReference type="AlphaFoldDB" id="K1DZS4"/>
<dbReference type="Pfam" id="PF01408">
    <property type="entry name" value="GFO_IDH_MocA"/>
    <property type="match status" value="1"/>
</dbReference>
<dbReference type="PANTHER" id="PTHR42840">
    <property type="entry name" value="NAD(P)-BINDING ROSSMANN-FOLD SUPERFAMILY PROTEIN-RELATED"/>
    <property type="match status" value="1"/>
</dbReference>
<evidence type="ECO:0000256" key="2">
    <source>
        <dbReference type="ARBA" id="ARBA00023002"/>
    </source>
</evidence>
<keyword evidence="3" id="KW-0520">NAD</keyword>
<dbReference type="EMBL" id="PIPF01000006">
    <property type="protein sequence ID" value="RWU84050.1"/>
    <property type="molecule type" value="Genomic_DNA"/>
</dbReference>
<evidence type="ECO:0000256" key="3">
    <source>
        <dbReference type="ARBA" id="ARBA00023027"/>
    </source>
</evidence>
<comment type="caution">
    <text evidence="6">The sequence shown here is derived from an EMBL/GenBank/DDBJ whole genome shotgun (WGS) entry which is preliminary data.</text>
</comment>
<gene>
    <name evidence="6" type="ORF">B277_05164</name>
    <name evidence="7" type="ORF">CWN80_06585</name>
</gene>
<dbReference type="Proteomes" id="UP000288711">
    <property type="component" value="Unassembled WGS sequence"/>
</dbReference>
<feature type="domain" description="Gfo/Idh/MocA-like oxidoreductase N-terminal" evidence="4">
    <location>
        <begin position="1"/>
        <end position="122"/>
    </location>
</feature>
<reference evidence="7 9" key="1">
    <citation type="journal article" date="2009" name="Int. J. Syst. Evol. Microbiol.">
        <title>Janibacter hoylei sp. nov., Bacillus isronensis sp. nov. and Bacillus aryabhattai sp. nov., isolated from cryotubes used for collecting air from the upper atmosphere.</title>
        <authorList>
            <person name="Shivaji S."/>
            <person name="Chaturvedi P."/>
            <person name="Begum Z."/>
            <person name="Pindi P.K."/>
            <person name="Manorama R."/>
            <person name="Padmanaban D.A."/>
            <person name="Shouche Y.S."/>
            <person name="Pawar S."/>
            <person name="Vaishampayan P."/>
            <person name="Dutt C.B."/>
            <person name="Datta G.N."/>
            <person name="Manchanda R.K."/>
            <person name="Rao U.R."/>
            <person name="Bhargava P.M."/>
            <person name="Narlikar J.V."/>
        </authorList>
    </citation>
    <scope>NUCLEOTIDE SEQUENCE [LARGE SCALE GENOMIC DNA]</scope>
    <source>
        <strain evidence="7 9">PVAS-1</strain>
    </source>
</reference>
<dbReference type="eggNOG" id="COG0673">
    <property type="taxonomic scope" value="Bacteria"/>
</dbReference>
<comment type="similarity">
    <text evidence="1">Belongs to the Gfo/Idh/MocA family.</text>
</comment>
<dbReference type="InterPro" id="IPR055170">
    <property type="entry name" value="GFO_IDH_MocA-like_dom"/>
</dbReference>
<dbReference type="RefSeq" id="WP_007925790.1">
    <property type="nucleotide sequence ID" value="NZ_ALWX01000019.1"/>
</dbReference>
<evidence type="ECO:0000313" key="6">
    <source>
        <dbReference type="EMBL" id="EKA61904.1"/>
    </source>
</evidence>
<dbReference type="Proteomes" id="UP000004474">
    <property type="component" value="Unassembled WGS sequence"/>
</dbReference>
<evidence type="ECO:0000313" key="9">
    <source>
        <dbReference type="Proteomes" id="UP000288711"/>
    </source>
</evidence>
<evidence type="ECO:0000313" key="7">
    <source>
        <dbReference type="EMBL" id="RWU84050.1"/>
    </source>
</evidence>
<evidence type="ECO:0000259" key="4">
    <source>
        <dbReference type="Pfam" id="PF01408"/>
    </source>
</evidence>
<dbReference type="SUPFAM" id="SSF51735">
    <property type="entry name" value="NAD(P)-binding Rossmann-fold domains"/>
    <property type="match status" value="1"/>
</dbReference>
<evidence type="ECO:0000313" key="8">
    <source>
        <dbReference type="Proteomes" id="UP000004474"/>
    </source>
</evidence>
<sequence length="338" mass="35849">MRIGLVGLGRIGAFHAETLVALPAVETLVVTDARADVVAEVAARLRGTGAAVETCRPEELLEAGIDGLVVATATNGHAEWIRRGIDAGVATFCEKPVAGDLDEIIELARLDAASETPVHIGHQRRFDAGFARARDAVASGELGFVHTIRANTHDQAPPPAEFIPTSGGIFRDCGVHDFDAIRFVTGHEIASVYAVGANKGADFFAAAGDVDTGAAVLTLDDDTLVLMSTTRYNGGGHDVRMEVMGERGTVTAGLDHSLAMVSAEPDVDFPRGPQVWSFMERFQPAYRAELTAFCEVAAGRLESPCTIADSLEAFRVAEACELSRAQRRPVALTEIRGL</sequence>
<dbReference type="SUPFAM" id="SSF55347">
    <property type="entry name" value="Glyceraldehyde-3-phosphate dehydrogenase-like, C-terminal domain"/>
    <property type="match status" value="1"/>
</dbReference>